<accession>A0AAE3N7W3</accession>
<reference evidence="2" key="1">
    <citation type="submission" date="2023-01" db="EMBL/GenBank/DDBJ databases">
        <title>Xenophilus mangrovi sp. nov., isolated from soil of Mangrove nature reserve.</title>
        <authorList>
            <person name="Xu S."/>
            <person name="Liu Z."/>
            <person name="Xu Y."/>
        </authorList>
    </citation>
    <scope>NUCLEOTIDE SEQUENCE</scope>
    <source>
        <strain evidence="2">YW8</strain>
    </source>
</reference>
<dbReference type="InterPro" id="IPR013783">
    <property type="entry name" value="Ig-like_fold"/>
</dbReference>
<feature type="region of interest" description="Disordered" evidence="1">
    <location>
        <begin position="23"/>
        <end position="53"/>
    </location>
</feature>
<name>A0AAE3N7W3_9BURK</name>
<protein>
    <recommendedName>
        <fullName evidence="4">SD-repeat containing protein B domain-containing protein</fullName>
    </recommendedName>
</protein>
<dbReference type="RefSeq" id="WP_271428903.1">
    <property type="nucleotide sequence ID" value="NZ_JAQIPB010000007.1"/>
</dbReference>
<dbReference type="Gene3D" id="2.60.40.10">
    <property type="entry name" value="Immunoglobulins"/>
    <property type="match status" value="1"/>
</dbReference>
<keyword evidence="3" id="KW-1185">Reference proteome</keyword>
<evidence type="ECO:0000313" key="3">
    <source>
        <dbReference type="Proteomes" id="UP001212602"/>
    </source>
</evidence>
<dbReference type="Proteomes" id="UP001212602">
    <property type="component" value="Unassembled WGS sequence"/>
</dbReference>
<feature type="compositionally biased region" description="Basic and acidic residues" evidence="1">
    <location>
        <begin position="23"/>
        <end position="34"/>
    </location>
</feature>
<evidence type="ECO:0000313" key="2">
    <source>
        <dbReference type="EMBL" id="MDA7417660.1"/>
    </source>
</evidence>
<proteinExistence type="predicted"/>
<evidence type="ECO:0000256" key="1">
    <source>
        <dbReference type="SAM" id="MobiDB-lite"/>
    </source>
</evidence>
<dbReference type="AlphaFoldDB" id="A0AAE3N7W3"/>
<dbReference type="SUPFAM" id="SSF117074">
    <property type="entry name" value="Hypothetical protein PA1324"/>
    <property type="match status" value="1"/>
</dbReference>
<sequence length="732" mass="79955">MMAFQALDREQAEQERLRRQAELAPRAYEDRFMQPDDAQALAKDEPESAQDAGAHGLRGWLLESRLGMGESSDSLWGRRRATEAGMRAEYRRQTLNHGEFLLQAEGRMRRGDADVGGFGTLGYARERSGSRITLRNLGLPLSAGIFADTTLGDTYSELTQGLSRNYRLTLGSSMVRGLSTRVYGPDFDLRAGLGRRGDLAGGPYPGFEKSQGRLGWLGYTQQLGGAWYLAGQLGRAQGIPAVEYWWPGDAFTDPWLRGFDRIRSGTKDVDSWAAAIGRGGELRQSGDWRFRLTAVGSQVRTLTPGVPAGPSRGLFLEASARVGRMRHEWGAYTARPNLYFGDDALNTGTRGAYWRVDHSGNRLSWGAGLEHERYAVGQGLLLWPGVGLTTGLGAGTGSGLPGYTRHSASGNFQYLIDRRSSVGGSLSLYQSRYEAGASGARPGNLHSLYAQAFYQTQFFDWPRTRLSLTVRRNEQIVLGGGSATGQELQWEQDWIRGRYETMRPELTTTLGYAQDRSNGGDQRYPTAGVQLRYWLDSSAHVAANLRYTSRSGGLYTSRGLSGTLSAEKDLGRGWRMGLAASLNQARTANHLPVGAFGNGPQVYRGNERTAHVYLRWEGSAGRAFPVLGASAEAGSGSVSGRVFFDANRDGEAQMGEGGAAQVEVLLDGRYRTTTDRDGRFEFPMVGTGRHQLTLTLDSVPLPWGAATESGVSIHVPLRGQAHAEIPVIKVRD</sequence>
<dbReference type="EMBL" id="JAQIPB010000007">
    <property type="protein sequence ID" value="MDA7417660.1"/>
    <property type="molecule type" value="Genomic_DNA"/>
</dbReference>
<comment type="caution">
    <text evidence="2">The sequence shown here is derived from an EMBL/GenBank/DDBJ whole genome shotgun (WGS) entry which is preliminary data.</text>
</comment>
<gene>
    <name evidence="2" type="ORF">PGB34_14955</name>
</gene>
<organism evidence="2 3">
    <name type="scientific">Xenophilus arseniciresistens</name>
    <dbReference type="NCBI Taxonomy" id="1283306"/>
    <lineage>
        <taxon>Bacteria</taxon>
        <taxon>Pseudomonadati</taxon>
        <taxon>Pseudomonadota</taxon>
        <taxon>Betaproteobacteria</taxon>
        <taxon>Burkholderiales</taxon>
        <taxon>Comamonadaceae</taxon>
        <taxon>Xenophilus</taxon>
    </lineage>
</organism>
<evidence type="ECO:0008006" key="4">
    <source>
        <dbReference type="Google" id="ProtNLM"/>
    </source>
</evidence>